<dbReference type="Proteomes" id="UP000054477">
    <property type="component" value="Unassembled WGS sequence"/>
</dbReference>
<gene>
    <name evidence="3" type="ORF">K443DRAFT_121859</name>
    <name evidence="2" type="ORF">K443DRAFT_125382</name>
</gene>
<evidence type="ECO:0000313" key="4">
    <source>
        <dbReference type="Proteomes" id="UP000054477"/>
    </source>
</evidence>
<reference evidence="4" key="2">
    <citation type="submission" date="2015-01" db="EMBL/GenBank/DDBJ databases">
        <title>Evolutionary Origins and Diversification of the Mycorrhizal Mutualists.</title>
        <authorList>
            <consortium name="DOE Joint Genome Institute"/>
            <consortium name="Mycorrhizal Genomics Consortium"/>
            <person name="Kohler A."/>
            <person name="Kuo A."/>
            <person name="Nagy L.G."/>
            <person name="Floudas D."/>
            <person name="Copeland A."/>
            <person name="Barry K.W."/>
            <person name="Cichocki N."/>
            <person name="Veneault-Fourrey C."/>
            <person name="LaButti K."/>
            <person name="Lindquist E.A."/>
            <person name="Lipzen A."/>
            <person name="Lundell T."/>
            <person name="Morin E."/>
            <person name="Murat C."/>
            <person name="Riley R."/>
            <person name="Ohm R."/>
            <person name="Sun H."/>
            <person name="Tunlid A."/>
            <person name="Henrissat B."/>
            <person name="Grigoriev I.V."/>
            <person name="Hibbett D.S."/>
            <person name="Martin F."/>
        </authorList>
    </citation>
    <scope>NUCLEOTIDE SEQUENCE [LARGE SCALE GENOMIC DNA]</scope>
    <source>
        <strain evidence="4">LaAM-08-1</strain>
    </source>
</reference>
<evidence type="ECO:0000256" key="1">
    <source>
        <dbReference type="SAM" id="Phobius"/>
    </source>
</evidence>
<proteinExistence type="predicted"/>
<sequence length="214" mass="23489">MGTSALSEFEHAYYIGNYLSGILYGVALVIIDPAPNNRHIVQRRLGRTNVDYIPQRSGGVPGFIVAQTLVWYETLGLASGVAIIFMGDTLLLYRLFIIYGSKYIVILLPSIAYLAAFSLAIIELVLAGHSTLNMIVTLLICLRLFQHKKTLGGALGREQAKMYRGVVSMLIESAAPCSLLGIMFLVPYTRGVGVTIAFGQVWMKLTVNYPPIDE</sequence>
<dbReference type="AlphaFoldDB" id="A0A0C9XLU3"/>
<feature type="transmembrane region" description="Helical" evidence="1">
    <location>
        <begin position="77"/>
        <end position="96"/>
    </location>
</feature>
<dbReference type="HOGENOM" id="CLU_1289105_0_0_1"/>
<dbReference type="EMBL" id="KN838812">
    <property type="protein sequence ID" value="KIJ94036.1"/>
    <property type="molecule type" value="Genomic_DNA"/>
</dbReference>
<keyword evidence="4" id="KW-1185">Reference proteome</keyword>
<feature type="transmembrane region" description="Helical" evidence="1">
    <location>
        <begin position="12"/>
        <end position="31"/>
    </location>
</feature>
<accession>A0A0C9XLU3</accession>
<dbReference type="EMBL" id="KN838591">
    <property type="protein sequence ID" value="KIK02514.1"/>
    <property type="molecule type" value="Genomic_DNA"/>
</dbReference>
<keyword evidence="1" id="KW-1133">Transmembrane helix</keyword>
<keyword evidence="1" id="KW-0812">Transmembrane</keyword>
<keyword evidence="1" id="KW-0472">Membrane</keyword>
<feature type="transmembrane region" description="Helical" evidence="1">
    <location>
        <begin position="128"/>
        <end position="145"/>
    </location>
</feature>
<evidence type="ECO:0000313" key="3">
    <source>
        <dbReference type="EMBL" id="KIK02514.1"/>
    </source>
</evidence>
<protein>
    <submittedName>
        <fullName evidence="3">Uncharacterized protein</fullName>
    </submittedName>
</protein>
<feature type="transmembrane region" description="Helical" evidence="1">
    <location>
        <begin position="103"/>
        <end position="122"/>
    </location>
</feature>
<dbReference type="OrthoDB" id="3245627at2759"/>
<name>A0A0C9XLU3_9AGAR</name>
<feature type="transmembrane region" description="Helical" evidence="1">
    <location>
        <begin position="166"/>
        <end position="186"/>
    </location>
</feature>
<reference evidence="3 4" key="1">
    <citation type="submission" date="2014-04" db="EMBL/GenBank/DDBJ databases">
        <authorList>
            <consortium name="DOE Joint Genome Institute"/>
            <person name="Kuo A."/>
            <person name="Kohler A."/>
            <person name="Nagy L.G."/>
            <person name="Floudas D."/>
            <person name="Copeland A."/>
            <person name="Barry K.W."/>
            <person name="Cichocki N."/>
            <person name="Veneault-Fourrey C."/>
            <person name="LaButti K."/>
            <person name="Lindquist E.A."/>
            <person name="Lipzen A."/>
            <person name="Lundell T."/>
            <person name="Morin E."/>
            <person name="Murat C."/>
            <person name="Sun H."/>
            <person name="Tunlid A."/>
            <person name="Henrissat B."/>
            <person name="Grigoriev I.V."/>
            <person name="Hibbett D.S."/>
            <person name="Martin F."/>
            <person name="Nordberg H.P."/>
            <person name="Cantor M.N."/>
            <person name="Hua S.X."/>
        </authorList>
    </citation>
    <scope>NUCLEOTIDE SEQUENCE [LARGE SCALE GENOMIC DNA]</scope>
    <source>
        <strain evidence="3 4">LaAM-08-1</strain>
    </source>
</reference>
<reference evidence="3" key="3">
    <citation type="submission" date="2015-02" db="EMBL/GenBank/DDBJ databases">
        <title>Evolutionary Origins and Diversification of the Mycorrhizal Mutualists.</title>
        <authorList>
            <consortium name="DOE Joint Genome Institute"/>
            <consortium name="Mycorrhizal Genomics Consortium"/>
            <person name="Kohler A."/>
            <person name="Kuo A."/>
            <person name="Nagy L.G."/>
            <person name="Floudas D."/>
            <person name="Copeland A."/>
            <person name="Barry K.W."/>
            <person name="Cichocki N."/>
            <person name="Veneault-Fourrey C."/>
            <person name="LaButti K."/>
            <person name="Lindquist E.A."/>
            <person name="Lipzen A."/>
            <person name="Lundell T."/>
            <person name="Morin E."/>
            <person name="Murat C."/>
            <person name="Riley R."/>
            <person name="Ohm R."/>
            <person name="Sun H."/>
            <person name="Tunlid A."/>
            <person name="Henrissat B."/>
            <person name="Grigoriev I.V."/>
            <person name="Hibbett D.S."/>
            <person name="Martin F."/>
        </authorList>
    </citation>
    <scope>NUCLEOTIDE SEQUENCE</scope>
    <source>
        <strain evidence="3 4">LaAM-08-1</strain>
    </source>
</reference>
<organism evidence="3 4">
    <name type="scientific">Laccaria amethystina LaAM-08-1</name>
    <dbReference type="NCBI Taxonomy" id="1095629"/>
    <lineage>
        <taxon>Eukaryota</taxon>
        <taxon>Fungi</taxon>
        <taxon>Dikarya</taxon>
        <taxon>Basidiomycota</taxon>
        <taxon>Agaricomycotina</taxon>
        <taxon>Agaricomycetes</taxon>
        <taxon>Agaricomycetidae</taxon>
        <taxon>Agaricales</taxon>
        <taxon>Agaricineae</taxon>
        <taxon>Hydnangiaceae</taxon>
        <taxon>Laccaria</taxon>
    </lineage>
</organism>
<evidence type="ECO:0000313" key="2">
    <source>
        <dbReference type="EMBL" id="KIJ94036.1"/>
    </source>
</evidence>
<dbReference type="STRING" id="1095629.A0A0C9XLU3"/>